<reference evidence="3 4" key="1">
    <citation type="submission" date="2017-08" db="EMBL/GenBank/DDBJ databases">
        <title>The complete genome sequence of Nocardiopsis gilva YIM 90087.</title>
        <authorList>
            <person name="Yin M."/>
            <person name="Tang S."/>
        </authorList>
    </citation>
    <scope>NUCLEOTIDE SEQUENCE [LARGE SCALE GENOMIC DNA]</scope>
    <source>
        <strain evidence="3 4">YIM 90087</strain>
    </source>
</reference>
<evidence type="ECO:0000259" key="2">
    <source>
        <dbReference type="Pfam" id="PF13338"/>
    </source>
</evidence>
<proteinExistence type="predicted"/>
<name>A0A223S3C7_9ACTN</name>
<evidence type="ECO:0000256" key="1">
    <source>
        <dbReference type="SAM" id="MobiDB-lite"/>
    </source>
</evidence>
<dbReference type="Proteomes" id="UP000215005">
    <property type="component" value="Chromosome"/>
</dbReference>
<dbReference type="Pfam" id="PF13338">
    <property type="entry name" value="AbiEi_4"/>
    <property type="match status" value="1"/>
</dbReference>
<dbReference type="AlphaFoldDB" id="A0A223S3C7"/>
<organism evidence="3 4">
    <name type="scientific">Nocardiopsis gilva YIM 90087</name>
    <dbReference type="NCBI Taxonomy" id="1235441"/>
    <lineage>
        <taxon>Bacteria</taxon>
        <taxon>Bacillati</taxon>
        <taxon>Actinomycetota</taxon>
        <taxon>Actinomycetes</taxon>
        <taxon>Streptosporangiales</taxon>
        <taxon>Nocardiopsidaceae</taxon>
        <taxon>Nocardiopsis</taxon>
    </lineage>
</organism>
<feature type="region of interest" description="Disordered" evidence="1">
    <location>
        <begin position="230"/>
        <end position="265"/>
    </location>
</feature>
<accession>A0A223S3C7</accession>
<feature type="domain" description="AbiEi antitoxin N-terminal" evidence="2">
    <location>
        <begin position="40"/>
        <end position="87"/>
    </location>
</feature>
<sequence>MTSLNALTRTERTSVPSTPATNHSLADDSTLVGLVAAQTRLARIAAQQCGCVTTEQVYRSGLGRRRLVIMLEEGHLIRRYVGVYQVTMPLAQVAGDPRLAVPGLAREVMAAQLALGRYSCAYLDTAARLHGLRGPLRWEDSVDMATRPRSRARRPTPPLRVHYRWVGAKDLVVKGPLRLTTVRRTLADLSTTAPREEFVSMVEAARRGDLISAADASRFLHLPDIAERGAALGRTPLDQSSPASGGDREDPSYPTGVIRPEPPSG</sequence>
<dbReference type="InterPro" id="IPR025159">
    <property type="entry name" value="AbiEi_N"/>
</dbReference>
<dbReference type="RefSeq" id="WP_017620056.1">
    <property type="nucleotide sequence ID" value="NZ_ANBG01000291.1"/>
</dbReference>
<protein>
    <recommendedName>
        <fullName evidence="2">AbiEi antitoxin N-terminal domain-containing protein</fullName>
    </recommendedName>
</protein>
<evidence type="ECO:0000313" key="4">
    <source>
        <dbReference type="Proteomes" id="UP000215005"/>
    </source>
</evidence>
<keyword evidence="4" id="KW-1185">Reference proteome</keyword>
<dbReference type="EMBL" id="CP022753">
    <property type="protein sequence ID" value="ASU82625.1"/>
    <property type="molecule type" value="Genomic_DNA"/>
</dbReference>
<gene>
    <name evidence="3" type="ORF">CDO52_07360</name>
</gene>
<dbReference type="KEGG" id="ngv:CDO52_07360"/>
<feature type="region of interest" description="Disordered" evidence="1">
    <location>
        <begin position="1"/>
        <end position="24"/>
    </location>
</feature>
<evidence type="ECO:0000313" key="3">
    <source>
        <dbReference type="EMBL" id="ASU82625.1"/>
    </source>
</evidence>